<feature type="transmembrane region" description="Helical" evidence="2">
    <location>
        <begin position="6"/>
        <end position="26"/>
    </location>
</feature>
<organism evidence="3 4">
    <name type="scientific">Paenibacillus sacheonensis</name>
    <dbReference type="NCBI Taxonomy" id="742054"/>
    <lineage>
        <taxon>Bacteria</taxon>
        <taxon>Bacillati</taxon>
        <taxon>Bacillota</taxon>
        <taxon>Bacilli</taxon>
        <taxon>Bacillales</taxon>
        <taxon>Paenibacillaceae</taxon>
        <taxon>Paenibacillus</taxon>
    </lineage>
</organism>
<feature type="compositionally biased region" description="Polar residues" evidence="1">
    <location>
        <begin position="102"/>
        <end position="116"/>
    </location>
</feature>
<keyword evidence="2" id="KW-1133">Transmembrane helix</keyword>
<protein>
    <recommendedName>
        <fullName evidence="5">Endolytic transglycosylase MltG</fullName>
    </recommendedName>
</protein>
<evidence type="ECO:0000256" key="2">
    <source>
        <dbReference type="SAM" id="Phobius"/>
    </source>
</evidence>
<dbReference type="Gene3D" id="3.30.1490.480">
    <property type="entry name" value="Endolytic murein transglycosylase"/>
    <property type="match status" value="1"/>
</dbReference>
<keyword evidence="2" id="KW-0472">Membrane</keyword>
<evidence type="ECO:0000256" key="1">
    <source>
        <dbReference type="SAM" id="MobiDB-lite"/>
    </source>
</evidence>
<evidence type="ECO:0000313" key="4">
    <source>
        <dbReference type="Proteomes" id="UP000558113"/>
    </source>
</evidence>
<dbReference type="Proteomes" id="UP000558113">
    <property type="component" value="Unassembled WGS sequence"/>
</dbReference>
<feature type="region of interest" description="Disordered" evidence="1">
    <location>
        <begin position="37"/>
        <end position="128"/>
    </location>
</feature>
<comment type="caution">
    <text evidence="3">The sequence shown here is derived from an EMBL/GenBank/DDBJ whole genome shotgun (WGS) entry which is preliminary data.</text>
</comment>
<keyword evidence="2" id="KW-0812">Transmembrane</keyword>
<evidence type="ECO:0000313" key="3">
    <source>
        <dbReference type="EMBL" id="NBC69197.1"/>
    </source>
</evidence>
<feature type="compositionally biased region" description="Basic and acidic residues" evidence="1">
    <location>
        <begin position="49"/>
        <end position="70"/>
    </location>
</feature>
<reference evidence="3 4" key="1">
    <citation type="submission" date="2020-01" db="EMBL/GenBank/DDBJ databases">
        <title>Paenibacillus soybeanensis sp. nov. isolated from the nodules of soybean (Glycine max(L.) Merr).</title>
        <authorList>
            <person name="Wang H."/>
        </authorList>
    </citation>
    <scope>NUCLEOTIDE SEQUENCE [LARGE SCALE GENOMIC DNA]</scope>
    <source>
        <strain evidence="3 4">DSM 23054</strain>
    </source>
</reference>
<dbReference type="OrthoDB" id="2616345at2"/>
<gene>
    <name evidence="3" type="ORF">GT003_09360</name>
</gene>
<evidence type="ECO:0008006" key="5">
    <source>
        <dbReference type="Google" id="ProtNLM"/>
    </source>
</evidence>
<accession>A0A7X5BY13</accession>
<sequence>MNRRIFLFGLGVGIMIGAGLLQLMLIGEKQADALSEENASTTKSYTQAELDKAVSDERARIQAEIKKQPEAESSDSETGQSTDEPASDKPTSDKPVSDKPEANSSVSHESKTNTGQHRPAGDSKPARLIVRIPPNTSIVDTAELLAGKGVIPDKEAFIDLMRKRTIRAGYFAFQGKLSLDQVKSIITSTPLDPEAAKQEIAAGKN</sequence>
<proteinExistence type="predicted"/>
<dbReference type="EMBL" id="JAAAMU010000004">
    <property type="protein sequence ID" value="NBC69197.1"/>
    <property type="molecule type" value="Genomic_DNA"/>
</dbReference>
<keyword evidence="4" id="KW-1185">Reference proteome</keyword>
<dbReference type="AlphaFoldDB" id="A0A7X5BY13"/>
<feature type="compositionally biased region" description="Polar residues" evidence="1">
    <location>
        <begin position="37"/>
        <end position="47"/>
    </location>
</feature>
<dbReference type="RefSeq" id="WP_161696797.1">
    <property type="nucleotide sequence ID" value="NZ_JAAAMU010000004.1"/>
</dbReference>
<name>A0A7X5BY13_9BACL</name>
<feature type="compositionally biased region" description="Basic and acidic residues" evidence="1">
    <location>
        <begin position="86"/>
        <end position="101"/>
    </location>
</feature>